<accession>A0A378YUH1</accession>
<dbReference type="Pfam" id="PF12697">
    <property type="entry name" value="Abhydrolase_6"/>
    <property type="match status" value="1"/>
</dbReference>
<gene>
    <name evidence="2" type="ORF">NCTC1934_04444</name>
</gene>
<dbReference type="Proteomes" id="UP000255467">
    <property type="component" value="Unassembled WGS sequence"/>
</dbReference>
<sequence length="250" mass="26285">MTDPATSRPRRLTRPDSVVLHGEEIGTGPSVLLLHAGGEQRQVWTPVTTLLSAAGFRCVAYDQRGHGESGGERKTFAPCAADVGAMVLAEPPGCLVVGASLGGLATLAALADPAVRDRVARLVLVDVVPDIDPARARRFLADAGVLDGYTELVEDILAQLPRLRRLTATLDLPLRLVRAGTDTPLSDDDIARFRNTAPHATVTEIPQAGHLVARDQPAALAAAIATECRHLRLGRGMGGRTAARSRVGGP</sequence>
<dbReference type="RefSeq" id="WP_081592546.1">
    <property type="nucleotide sequence ID" value="NZ_JADLPU010000006.1"/>
</dbReference>
<dbReference type="PANTHER" id="PTHR43194:SF2">
    <property type="entry name" value="PEROXISOMAL MEMBRANE PROTEIN LPX1"/>
    <property type="match status" value="1"/>
</dbReference>
<evidence type="ECO:0000259" key="1">
    <source>
        <dbReference type="Pfam" id="PF12697"/>
    </source>
</evidence>
<keyword evidence="3" id="KW-1185">Reference proteome</keyword>
<dbReference type="STRING" id="1406858.GCA_000710895_06521"/>
<dbReference type="InterPro" id="IPR000073">
    <property type="entry name" value="AB_hydrolase_1"/>
</dbReference>
<dbReference type="SUPFAM" id="SSF53474">
    <property type="entry name" value="alpha/beta-Hydrolases"/>
    <property type="match status" value="1"/>
</dbReference>
<dbReference type="GO" id="GO:0003824">
    <property type="term" value="F:catalytic activity"/>
    <property type="evidence" value="ECO:0007669"/>
    <property type="project" value="UniProtKB-ARBA"/>
</dbReference>
<dbReference type="AlphaFoldDB" id="A0A378YUH1"/>
<dbReference type="InterPro" id="IPR050228">
    <property type="entry name" value="Carboxylesterase_BioH"/>
</dbReference>
<dbReference type="Gene3D" id="3.40.50.1820">
    <property type="entry name" value="alpha/beta hydrolase"/>
    <property type="match status" value="2"/>
</dbReference>
<organism evidence="2 3">
    <name type="scientific">Nocardia otitidiscaviarum</name>
    <dbReference type="NCBI Taxonomy" id="1823"/>
    <lineage>
        <taxon>Bacteria</taxon>
        <taxon>Bacillati</taxon>
        <taxon>Actinomycetota</taxon>
        <taxon>Actinomycetes</taxon>
        <taxon>Mycobacteriales</taxon>
        <taxon>Nocardiaceae</taxon>
        <taxon>Nocardia</taxon>
    </lineage>
</organism>
<proteinExistence type="predicted"/>
<dbReference type="EMBL" id="UGRY01000002">
    <property type="protein sequence ID" value="SUA80774.1"/>
    <property type="molecule type" value="Genomic_DNA"/>
</dbReference>
<dbReference type="OrthoDB" id="333547at2"/>
<dbReference type="InterPro" id="IPR029058">
    <property type="entry name" value="AB_hydrolase_fold"/>
</dbReference>
<evidence type="ECO:0000313" key="3">
    <source>
        <dbReference type="Proteomes" id="UP000255467"/>
    </source>
</evidence>
<protein>
    <submittedName>
        <fullName evidence="2">Short chain dehydrogenase</fullName>
    </submittedName>
</protein>
<name>A0A378YUH1_9NOCA</name>
<feature type="domain" description="AB hydrolase-1" evidence="1">
    <location>
        <begin position="31"/>
        <end position="223"/>
    </location>
</feature>
<reference evidence="2 3" key="1">
    <citation type="submission" date="2018-06" db="EMBL/GenBank/DDBJ databases">
        <authorList>
            <consortium name="Pathogen Informatics"/>
            <person name="Doyle S."/>
        </authorList>
    </citation>
    <scope>NUCLEOTIDE SEQUENCE [LARGE SCALE GENOMIC DNA]</scope>
    <source>
        <strain evidence="2 3">NCTC1934</strain>
    </source>
</reference>
<evidence type="ECO:0000313" key="2">
    <source>
        <dbReference type="EMBL" id="SUA80774.1"/>
    </source>
</evidence>
<dbReference type="PANTHER" id="PTHR43194">
    <property type="entry name" value="HYDROLASE ALPHA/BETA FOLD FAMILY"/>
    <property type="match status" value="1"/>
</dbReference>